<dbReference type="InterPro" id="IPR007379">
    <property type="entry name" value="Tim44-like_dom"/>
</dbReference>
<evidence type="ECO:0000313" key="6">
    <source>
        <dbReference type="Proteomes" id="UP001062901"/>
    </source>
</evidence>
<accession>A0ABQ0NYM9</accession>
<keyword evidence="2" id="KW-0812">Transmembrane</keyword>
<feature type="region of interest" description="Disordered" evidence="1">
    <location>
        <begin position="167"/>
        <end position="196"/>
    </location>
</feature>
<feature type="compositionally biased region" description="Low complexity" evidence="1">
    <location>
        <begin position="28"/>
        <end position="39"/>
    </location>
</feature>
<feature type="transmembrane region" description="Helical" evidence="2">
    <location>
        <begin position="134"/>
        <end position="156"/>
    </location>
</feature>
<dbReference type="Gene3D" id="3.10.450.240">
    <property type="match status" value="1"/>
</dbReference>
<dbReference type="InterPro" id="IPR032710">
    <property type="entry name" value="NTF2-like_dom_sf"/>
</dbReference>
<feature type="signal peptide" evidence="3">
    <location>
        <begin position="1"/>
        <end position="21"/>
    </location>
</feature>
<evidence type="ECO:0000259" key="4">
    <source>
        <dbReference type="SMART" id="SM00978"/>
    </source>
</evidence>
<evidence type="ECO:0000256" key="2">
    <source>
        <dbReference type="SAM" id="Phobius"/>
    </source>
</evidence>
<feature type="compositionally biased region" description="Polar residues" evidence="1">
    <location>
        <begin position="40"/>
        <end position="54"/>
    </location>
</feature>
<keyword evidence="3" id="KW-0732">Signal</keyword>
<feature type="transmembrane region" description="Helical" evidence="2">
    <location>
        <begin position="74"/>
        <end position="93"/>
    </location>
</feature>
<dbReference type="SMART" id="SM00978">
    <property type="entry name" value="Tim44"/>
    <property type="match status" value="1"/>
</dbReference>
<gene>
    <name evidence="5" type="ORF">AA15669_1060</name>
</gene>
<proteinExistence type="predicted"/>
<evidence type="ECO:0000313" key="5">
    <source>
        <dbReference type="EMBL" id="GBQ06720.1"/>
    </source>
</evidence>
<feature type="transmembrane region" description="Helical" evidence="2">
    <location>
        <begin position="105"/>
        <end position="128"/>
    </location>
</feature>
<feature type="domain" description="Tim44-like" evidence="4">
    <location>
        <begin position="187"/>
        <end position="326"/>
    </location>
</feature>
<dbReference type="Pfam" id="PF04280">
    <property type="entry name" value="Tim44"/>
    <property type="match status" value="1"/>
</dbReference>
<evidence type="ECO:0000256" key="1">
    <source>
        <dbReference type="SAM" id="MobiDB-lite"/>
    </source>
</evidence>
<protein>
    <submittedName>
        <fullName evidence="5">Mitochondrial import inner membrane translocase subunit Tim44</fullName>
    </submittedName>
</protein>
<feature type="chain" id="PRO_5047478089" evidence="3">
    <location>
        <begin position="22"/>
        <end position="328"/>
    </location>
</feature>
<dbReference type="PANTHER" id="PTHR41542">
    <property type="entry name" value="BLL5807 PROTEIN"/>
    <property type="match status" value="1"/>
</dbReference>
<organism evidence="5 6">
    <name type="scientific">Saccharibacter floricola DSM 15669</name>
    <dbReference type="NCBI Taxonomy" id="1123227"/>
    <lineage>
        <taxon>Bacteria</taxon>
        <taxon>Pseudomonadati</taxon>
        <taxon>Pseudomonadota</taxon>
        <taxon>Alphaproteobacteria</taxon>
        <taxon>Acetobacterales</taxon>
        <taxon>Acetobacteraceae</taxon>
        <taxon>Saccharibacter</taxon>
    </lineage>
</organism>
<dbReference type="PANTHER" id="PTHR41542:SF1">
    <property type="entry name" value="BLL5807 PROTEIN"/>
    <property type="match status" value="1"/>
</dbReference>
<keyword evidence="6" id="KW-1185">Reference proteome</keyword>
<dbReference type="SUPFAM" id="SSF54427">
    <property type="entry name" value="NTF2-like"/>
    <property type="match status" value="1"/>
</dbReference>
<keyword evidence="2" id="KW-0472">Membrane</keyword>
<keyword evidence="2" id="KW-1133">Transmembrane helix</keyword>
<dbReference type="RefSeq" id="WP_018979214.1">
    <property type="nucleotide sequence ID" value="NZ_BAQD01000015.1"/>
</dbReference>
<comment type="caution">
    <text evidence="5">The sequence shown here is derived from an EMBL/GenBank/DDBJ whole genome shotgun (WGS) entry which is preliminary data.</text>
</comment>
<name>A0ABQ0NYM9_9PROT</name>
<feature type="region of interest" description="Disordered" evidence="1">
    <location>
        <begin position="28"/>
        <end position="74"/>
    </location>
</feature>
<dbReference type="EMBL" id="BAQD01000015">
    <property type="protein sequence ID" value="GBQ06720.1"/>
    <property type="molecule type" value="Genomic_DNA"/>
</dbReference>
<evidence type="ECO:0000256" key="3">
    <source>
        <dbReference type="SAM" id="SignalP"/>
    </source>
</evidence>
<dbReference type="Proteomes" id="UP001062901">
    <property type="component" value="Unassembled WGS sequence"/>
</dbReference>
<sequence length="328" mass="35113">MRLRFFSLFMALMCLPLVAFAPQADARAGSGRSMGSRGSHTWSDAPRTSLTPNWSRPMERSVTPQAPPSSMGRGGMGMGAGMGASSFGNRAMGQARPPFTARHPFLSGLAGGFIGAGLFGMLSGHGFFSGFSGGGGSFFGFLFQVLIIAGIISLLIRLWKKPSLPNTAGQSDNSSFGGTSTNAFGPSSQPNSTPVSLSQEDYTAFQNLLVNVQEAWSNQDIAALQRLATPEMVSYFNEQLSNLTSRGARNVVSQVQFLRGDLSESWRENDMTYATVALRYSLIDVTTDSMGNVIDGSRTEPQTVTELWTFARAEGRGNWILSAIQQAG</sequence>
<reference evidence="5" key="1">
    <citation type="submission" date="2013-04" db="EMBL/GenBank/DDBJ databases">
        <title>The genome sequencing project of 58 acetic acid bacteria.</title>
        <authorList>
            <person name="Okamoto-Kainuma A."/>
            <person name="Ishikawa M."/>
            <person name="Umino S."/>
            <person name="Koizumi Y."/>
            <person name="Shiwa Y."/>
            <person name="Yoshikawa H."/>
            <person name="Matsutani M."/>
            <person name="Matsushita K."/>
        </authorList>
    </citation>
    <scope>NUCLEOTIDE SEQUENCE</scope>
    <source>
        <strain evidence="5">DSM 15669</strain>
    </source>
</reference>